<dbReference type="RefSeq" id="WP_207854350.1">
    <property type="nucleotide sequence ID" value="NZ_JAFVMG010000007.1"/>
</dbReference>
<evidence type="ECO:0008006" key="3">
    <source>
        <dbReference type="Google" id="ProtNLM"/>
    </source>
</evidence>
<keyword evidence="2" id="KW-1185">Reference proteome</keyword>
<accession>A0ABS3LMD2</accession>
<dbReference type="Proteomes" id="UP000664399">
    <property type="component" value="Unassembled WGS sequence"/>
</dbReference>
<gene>
    <name evidence="1" type="ORF">J2D75_08525</name>
</gene>
<evidence type="ECO:0000313" key="1">
    <source>
        <dbReference type="EMBL" id="MBO1328521.1"/>
    </source>
</evidence>
<protein>
    <recommendedName>
        <fullName evidence="3">Lipoprotein</fullName>
    </recommendedName>
</protein>
<sequence length="74" mass="8038">MRALMILCVCLPLCGCTTPVLRPECPTLVSYSAAEQTALAQELAAHTDMPMTHRAMRDYAGLRDQGRACQKAAD</sequence>
<organism evidence="1 2">
    <name type="scientific">Acetobacter suratthaniensis</name>
    <dbReference type="NCBI Taxonomy" id="1502841"/>
    <lineage>
        <taxon>Bacteria</taxon>
        <taxon>Pseudomonadati</taxon>
        <taxon>Pseudomonadota</taxon>
        <taxon>Alphaproteobacteria</taxon>
        <taxon>Acetobacterales</taxon>
        <taxon>Acetobacteraceae</taxon>
        <taxon>Acetobacter</taxon>
    </lineage>
</organism>
<evidence type="ECO:0000313" key="2">
    <source>
        <dbReference type="Proteomes" id="UP000664399"/>
    </source>
</evidence>
<reference evidence="1 2" key="1">
    <citation type="submission" date="2021-03" db="EMBL/GenBank/DDBJ databases">
        <title>The complete genome sequence of Acetobacter suratthaniensis TBRC 1719.</title>
        <authorList>
            <person name="Charoenyingcharoen P."/>
            <person name="Yukphan P."/>
        </authorList>
    </citation>
    <scope>NUCLEOTIDE SEQUENCE [LARGE SCALE GENOMIC DNA]</scope>
    <source>
        <strain evidence="1 2">TBRC 1719</strain>
    </source>
</reference>
<proteinExistence type="predicted"/>
<name>A0ABS3LMD2_9PROT</name>
<comment type="caution">
    <text evidence="1">The sequence shown here is derived from an EMBL/GenBank/DDBJ whole genome shotgun (WGS) entry which is preliminary data.</text>
</comment>
<dbReference type="EMBL" id="JAFVMG010000007">
    <property type="protein sequence ID" value="MBO1328521.1"/>
    <property type="molecule type" value="Genomic_DNA"/>
</dbReference>